<reference evidence="2" key="1">
    <citation type="submission" date="2013-03" db="EMBL/GenBank/DDBJ databases">
        <title>Genome sequence of Chthonomonas calidirosea, the first sequenced genome from the Armatimonadetes phylum (formally candidate division OP10).</title>
        <authorList>
            <person name="Lee K.C.Y."/>
            <person name="Morgan X.C."/>
            <person name="Dunfield P.F."/>
            <person name="Tamas I."/>
            <person name="Houghton K.M."/>
            <person name="Vyssotski M."/>
            <person name="Ryan J.L.J."/>
            <person name="Lagutin K."/>
            <person name="McDonald I.R."/>
            <person name="Stott M.B."/>
        </authorList>
    </citation>
    <scope>NUCLEOTIDE SEQUENCE [LARGE SCALE GENOMIC DNA]</scope>
    <source>
        <strain evidence="2">DSM 23976 / ICMP 18418 / T49</strain>
    </source>
</reference>
<keyword evidence="2" id="KW-1185">Reference proteome</keyword>
<dbReference type="AlphaFoldDB" id="S0EUN5"/>
<evidence type="ECO:0000313" key="2">
    <source>
        <dbReference type="Proteomes" id="UP000014227"/>
    </source>
</evidence>
<dbReference type="PATRIC" id="fig|1303518.3.peg.1278"/>
<dbReference type="Proteomes" id="UP000014227">
    <property type="component" value="Chromosome I"/>
</dbReference>
<dbReference type="KEGG" id="ccz:CCALI_01255"/>
<protein>
    <submittedName>
        <fullName evidence="1">Uncharacterized protein</fullName>
    </submittedName>
</protein>
<name>S0EUN5_CHTCT</name>
<dbReference type="EMBL" id="HF951689">
    <property type="protein sequence ID" value="CCW35073.1"/>
    <property type="molecule type" value="Genomic_DNA"/>
</dbReference>
<proteinExistence type="predicted"/>
<dbReference type="STRING" id="454171.CP488_02840"/>
<sequence length="83" mass="8995">MGDKSVRIWLLLLTLLVGLLALQQWRPVEVRAAGTTMAPVSVSADKNGASAWVAHGDKLYYYVWDGGHRLMLKGTATLGLSTP</sequence>
<organism evidence="1 2">
    <name type="scientific">Chthonomonas calidirosea (strain DSM 23976 / ICMP 18418 / T49)</name>
    <dbReference type="NCBI Taxonomy" id="1303518"/>
    <lineage>
        <taxon>Bacteria</taxon>
        <taxon>Bacillati</taxon>
        <taxon>Armatimonadota</taxon>
        <taxon>Chthonomonadia</taxon>
        <taxon>Chthonomonadales</taxon>
        <taxon>Chthonomonadaceae</taxon>
        <taxon>Chthonomonas</taxon>
    </lineage>
</organism>
<accession>S0EUN5</accession>
<gene>
    <name evidence="1" type="ORF">CCALI_01255</name>
</gene>
<dbReference type="HOGENOM" id="CLU_2536524_0_0_0"/>
<evidence type="ECO:0000313" key="1">
    <source>
        <dbReference type="EMBL" id="CCW35073.1"/>
    </source>
</evidence>
<dbReference type="InParanoid" id="S0EUN5"/>
<dbReference type="RefSeq" id="WP_016482615.1">
    <property type="nucleotide sequence ID" value="NC_021487.1"/>
</dbReference>